<name>A0A0F4SSW9_PSEFL</name>
<evidence type="ECO:0000256" key="5">
    <source>
        <dbReference type="ARBA" id="ARBA00022558"/>
    </source>
</evidence>
<dbReference type="PATRIC" id="fig|294.132.peg.5230"/>
<dbReference type="InterPro" id="IPR037224">
    <property type="entry name" value="PapC_N_sf"/>
</dbReference>
<keyword evidence="9 10" id="KW-0998">Cell outer membrane</keyword>
<keyword evidence="4" id="KW-1134">Transmembrane beta strand</keyword>
<dbReference type="Pfam" id="PF13953">
    <property type="entry name" value="PapC_C"/>
    <property type="match status" value="1"/>
</dbReference>
<dbReference type="InterPro" id="IPR025949">
    <property type="entry name" value="PapC-like_C"/>
</dbReference>
<dbReference type="GO" id="GO:0009297">
    <property type="term" value="P:pilus assembly"/>
    <property type="evidence" value="ECO:0007669"/>
    <property type="project" value="InterPro"/>
</dbReference>
<dbReference type="InterPro" id="IPR000015">
    <property type="entry name" value="Fimb_usher"/>
</dbReference>
<sequence>MTIPLSFECRRTPRLHLVHVLVVGYSGATLAEPRLAQAAPPVEFQSSFMRQSPDHASSAGQQALQILAQTHDLGPGRYLVEIQVNLSYFGQREIEFILSPQGNQLTPCLSAELLGQMGVRLDSIAEPERLTTRCVDLQAMIPGAEIDFDGSQLLLAISIPHIAMRRDVHGQIDPERWDHGINAAFVNYQATAQQGTNRYRGRQNTDDLYLNSGINLGPWRLRSNQSLRQNDDGKREWARAYAYAQRDLPGTHANLTLGETFTSGDVFRSLPIKGALIGSDMGMLPDVLQGYAPVIRGVAQTRAKLEVFQNGYPIYTTYVSPGPYEIDDLSTNGGSGELEIVLTEADGQVRRFTQSFASVGNLLREGVWRYSTALGRYNGAQNLEQPLLWQGTLAMGTGWHSTLYGGLMASDFYRAGTVGAARDLGRFGALSLDLTHSSADIDTLDSPQVQGMSYALKYGKSFASNTNLRFAGYRYSTEGYRDFDEAVRQRSHDSHWYGSRRSRLEASIYQSIGASSALSLTLSQQDYWQSSQTQRQYQLNASTQFQGVGLNLFASQSLNSSRGNDRQVGLSVTMPLDFGHSANATFDAQKNGEHFAQRASLSGSTDQNRLNYQASVSHEDSGQSAALSLGYQAPFGSLGAGLTQGQDYRNVSLNASGALLLHADGVEAGPYLGETTALVEVPGIAGVGVLNAVGVKTNERGYALAPHLRPYRNNQLVLQTDQLGPEVEIDNGTTQVVPRRGAVVKASFPARTVTRLLITGRTVSGQTLPFGAQLADEKGTVIGMVGQAGQVLLSTSAEPQVVNVSWGEHVEPQCQLHIDPQQMDQAQGYRMQELTCR</sequence>
<keyword evidence="6 10" id="KW-0812">Transmembrane</keyword>
<dbReference type="Gene3D" id="2.60.40.2610">
    <property type="entry name" value="Outer membrane usher protein FimD, plug domain"/>
    <property type="match status" value="1"/>
</dbReference>
<proteinExistence type="inferred from homology"/>
<dbReference type="GO" id="GO:0015473">
    <property type="term" value="F:fimbrial usher porin activity"/>
    <property type="evidence" value="ECO:0007669"/>
    <property type="project" value="InterPro"/>
</dbReference>
<evidence type="ECO:0000256" key="6">
    <source>
        <dbReference type="ARBA" id="ARBA00022692"/>
    </source>
</evidence>
<dbReference type="RefSeq" id="WP_046043804.1">
    <property type="nucleotide sequence ID" value="NZ_LACC01000051.1"/>
</dbReference>
<evidence type="ECO:0000256" key="10">
    <source>
        <dbReference type="RuleBase" id="RU003884"/>
    </source>
</evidence>
<evidence type="ECO:0000259" key="11">
    <source>
        <dbReference type="Pfam" id="PF13953"/>
    </source>
</evidence>
<dbReference type="Gene3D" id="2.60.40.3110">
    <property type="match status" value="1"/>
</dbReference>
<dbReference type="Pfam" id="PF00577">
    <property type="entry name" value="Usher"/>
    <property type="match status" value="1"/>
</dbReference>
<comment type="caution">
    <text evidence="13">The sequence shown here is derived from an EMBL/GenBank/DDBJ whole genome shotgun (WGS) entry which is preliminary data.</text>
</comment>
<dbReference type="PANTHER" id="PTHR30451">
    <property type="entry name" value="OUTER MEMBRANE USHER PROTEIN"/>
    <property type="match status" value="1"/>
</dbReference>
<comment type="subcellular location">
    <subcellularLocation>
        <location evidence="1 10">Cell outer membrane</location>
        <topology evidence="1 10">Multi-pass membrane protein</topology>
    </subcellularLocation>
</comment>
<dbReference type="EMBL" id="LACC01000051">
    <property type="protein sequence ID" value="KJZ35251.1"/>
    <property type="molecule type" value="Genomic_DNA"/>
</dbReference>
<accession>A0A0F4SSW9</accession>
<keyword evidence="8 10" id="KW-0472">Membrane</keyword>
<evidence type="ECO:0000256" key="7">
    <source>
        <dbReference type="ARBA" id="ARBA00022729"/>
    </source>
</evidence>
<dbReference type="OrthoDB" id="6554712at2"/>
<evidence type="ECO:0000256" key="2">
    <source>
        <dbReference type="ARBA" id="ARBA00008064"/>
    </source>
</evidence>
<dbReference type="Pfam" id="PF13954">
    <property type="entry name" value="PapC_N"/>
    <property type="match status" value="1"/>
</dbReference>
<keyword evidence="5 10" id="KW-1029">Fimbrium biogenesis</keyword>
<comment type="similarity">
    <text evidence="2 10">Belongs to the fimbrial export usher family.</text>
</comment>
<evidence type="ECO:0000256" key="4">
    <source>
        <dbReference type="ARBA" id="ARBA00022452"/>
    </source>
</evidence>
<feature type="domain" description="PapC-like C-terminal" evidence="11">
    <location>
        <begin position="758"/>
        <end position="820"/>
    </location>
</feature>
<gene>
    <name evidence="13" type="ORF">VC35_27330</name>
</gene>
<evidence type="ECO:0000259" key="12">
    <source>
        <dbReference type="Pfam" id="PF13954"/>
    </source>
</evidence>
<protein>
    <submittedName>
        <fullName evidence="13">Ferrous iron transporter B</fullName>
    </submittedName>
</protein>
<dbReference type="InterPro" id="IPR043142">
    <property type="entry name" value="PapC-like_C_sf"/>
</dbReference>
<reference evidence="13 14" key="1">
    <citation type="submission" date="2015-03" db="EMBL/GenBank/DDBJ databases">
        <title>Comparative genomics of Pseudomonas insights into diversity of traits involved in vanlence and defense.</title>
        <authorList>
            <person name="Qin Y."/>
        </authorList>
    </citation>
    <scope>NUCLEOTIDE SEQUENCE [LARGE SCALE GENOMIC DNA]</scope>
    <source>
        <strain evidence="13 14">C8</strain>
    </source>
</reference>
<evidence type="ECO:0000256" key="1">
    <source>
        <dbReference type="ARBA" id="ARBA00004571"/>
    </source>
</evidence>
<dbReference type="Gene3D" id="3.10.20.410">
    <property type="match status" value="1"/>
</dbReference>
<dbReference type="Gene3D" id="2.60.40.2070">
    <property type="match status" value="1"/>
</dbReference>
<dbReference type="SUPFAM" id="SSF141729">
    <property type="entry name" value="FimD N-terminal domain-like"/>
    <property type="match status" value="1"/>
</dbReference>
<dbReference type="InterPro" id="IPR042186">
    <property type="entry name" value="FimD_plug_dom"/>
</dbReference>
<feature type="domain" description="PapC N-terminal" evidence="12">
    <location>
        <begin position="43"/>
        <end position="191"/>
    </location>
</feature>
<dbReference type="InterPro" id="IPR018030">
    <property type="entry name" value="Fimbrial_membr_usher_CS"/>
</dbReference>
<dbReference type="AlphaFoldDB" id="A0A0F4SSW9"/>
<dbReference type="PANTHER" id="PTHR30451:SF21">
    <property type="entry name" value="FIMBRIAL USHER DOMAIN-CONTAINING PROTEIN YDET-RELATED"/>
    <property type="match status" value="1"/>
</dbReference>
<evidence type="ECO:0000256" key="9">
    <source>
        <dbReference type="ARBA" id="ARBA00023237"/>
    </source>
</evidence>
<dbReference type="GO" id="GO:0009279">
    <property type="term" value="C:cell outer membrane"/>
    <property type="evidence" value="ECO:0007669"/>
    <property type="project" value="UniProtKB-SubCell"/>
</dbReference>
<evidence type="ECO:0000313" key="13">
    <source>
        <dbReference type="EMBL" id="KJZ35251.1"/>
    </source>
</evidence>
<dbReference type="PROSITE" id="PS01151">
    <property type="entry name" value="FIMBRIAL_USHER"/>
    <property type="match status" value="1"/>
</dbReference>
<keyword evidence="7" id="KW-0732">Signal</keyword>
<dbReference type="Proteomes" id="UP000033588">
    <property type="component" value="Unassembled WGS sequence"/>
</dbReference>
<dbReference type="InterPro" id="IPR025885">
    <property type="entry name" value="PapC_N"/>
</dbReference>
<organism evidence="13 14">
    <name type="scientific">Pseudomonas fluorescens</name>
    <dbReference type="NCBI Taxonomy" id="294"/>
    <lineage>
        <taxon>Bacteria</taxon>
        <taxon>Pseudomonadati</taxon>
        <taxon>Pseudomonadota</taxon>
        <taxon>Gammaproteobacteria</taxon>
        <taxon>Pseudomonadales</taxon>
        <taxon>Pseudomonadaceae</taxon>
        <taxon>Pseudomonas</taxon>
    </lineage>
</organism>
<evidence type="ECO:0000256" key="8">
    <source>
        <dbReference type="ARBA" id="ARBA00023136"/>
    </source>
</evidence>
<evidence type="ECO:0000256" key="3">
    <source>
        <dbReference type="ARBA" id="ARBA00022448"/>
    </source>
</evidence>
<keyword evidence="3 10" id="KW-0813">Transport</keyword>
<evidence type="ECO:0000313" key="14">
    <source>
        <dbReference type="Proteomes" id="UP000033588"/>
    </source>
</evidence>